<organism evidence="2">
    <name type="scientific">Arundo donax</name>
    <name type="common">Giant reed</name>
    <name type="synonym">Donax arundinaceus</name>
    <dbReference type="NCBI Taxonomy" id="35708"/>
    <lineage>
        <taxon>Eukaryota</taxon>
        <taxon>Viridiplantae</taxon>
        <taxon>Streptophyta</taxon>
        <taxon>Embryophyta</taxon>
        <taxon>Tracheophyta</taxon>
        <taxon>Spermatophyta</taxon>
        <taxon>Magnoliopsida</taxon>
        <taxon>Liliopsida</taxon>
        <taxon>Poales</taxon>
        <taxon>Poaceae</taxon>
        <taxon>PACMAD clade</taxon>
        <taxon>Arundinoideae</taxon>
        <taxon>Arundineae</taxon>
        <taxon>Arundo</taxon>
    </lineage>
</organism>
<reference evidence="2" key="1">
    <citation type="submission" date="2014-09" db="EMBL/GenBank/DDBJ databases">
        <authorList>
            <person name="Magalhaes I.L.F."/>
            <person name="Oliveira U."/>
            <person name="Santos F.R."/>
            <person name="Vidigal T.H.D.A."/>
            <person name="Brescovit A.D."/>
            <person name="Santos A.J."/>
        </authorList>
    </citation>
    <scope>NUCLEOTIDE SEQUENCE</scope>
    <source>
        <tissue evidence="2">Shoot tissue taken approximately 20 cm above the soil surface</tissue>
    </source>
</reference>
<proteinExistence type="predicted"/>
<dbReference type="EMBL" id="GBRH01262145">
    <property type="protein sequence ID" value="JAD35750.1"/>
    <property type="molecule type" value="Transcribed_RNA"/>
</dbReference>
<dbReference type="AlphaFoldDB" id="A0A0A8ZG89"/>
<feature type="region of interest" description="Disordered" evidence="1">
    <location>
        <begin position="1"/>
        <end position="22"/>
    </location>
</feature>
<feature type="compositionally biased region" description="Basic and acidic residues" evidence="1">
    <location>
        <begin position="1"/>
        <end position="15"/>
    </location>
</feature>
<evidence type="ECO:0000313" key="2">
    <source>
        <dbReference type="EMBL" id="JAD35750.1"/>
    </source>
</evidence>
<name>A0A0A8ZG89_ARUDO</name>
<protein>
    <submittedName>
        <fullName evidence="2">Uncharacterized protein</fullName>
    </submittedName>
</protein>
<accession>A0A0A8ZG89</accession>
<sequence>MGRDPTGQDKYEQSYEHPPLPS</sequence>
<evidence type="ECO:0000256" key="1">
    <source>
        <dbReference type="SAM" id="MobiDB-lite"/>
    </source>
</evidence>
<reference evidence="2" key="2">
    <citation type="journal article" date="2015" name="Data Brief">
        <title>Shoot transcriptome of the giant reed, Arundo donax.</title>
        <authorList>
            <person name="Barrero R.A."/>
            <person name="Guerrero F.D."/>
            <person name="Moolhuijzen P."/>
            <person name="Goolsby J.A."/>
            <person name="Tidwell J."/>
            <person name="Bellgard S.E."/>
            <person name="Bellgard M.I."/>
        </authorList>
    </citation>
    <scope>NUCLEOTIDE SEQUENCE</scope>
    <source>
        <tissue evidence="2">Shoot tissue taken approximately 20 cm above the soil surface</tissue>
    </source>
</reference>